<keyword evidence="2" id="KW-1133">Transmembrane helix</keyword>
<dbReference type="CDD" id="cd06170">
    <property type="entry name" value="LuxR_C_like"/>
    <property type="match status" value="1"/>
</dbReference>
<feature type="domain" description="HTH luxR-type" evidence="3">
    <location>
        <begin position="93"/>
        <end position="158"/>
    </location>
</feature>
<sequence>MKFTRSSLVAVLLAVQFLCAVFVFYDLTVSSLGLRSQPIAWALYEAIEVASALGLALGAVLSAWVLHASMRARNLAEDRLRLAKGAFFEVIQEQFTAWGLTPAERDVAMMAVKGFSTAEIARIRGTSEGTTKAQTAAVYRKAGVKSRSQLLGLFVEDLLEDGLEGTWKNDAPAGNDGSVPGDETPSSVSFSTTALRRR</sequence>
<feature type="transmembrane region" description="Helical" evidence="2">
    <location>
        <begin position="41"/>
        <end position="66"/>
    </location>
</feature>
<protein>
    <submittedName>
        <fullName evidence="4">Regulatory protein, luxR family</fullName>
    </submittedName>
</protein>
<dbReference type="GO" id="GO:0006355">
    <property type="term" value="P:regulation of DNA-templated transcription"/>
    <property type="evidence" value="ECO:0007669"/>
    <property type="project" value="InterPro"/>
</dbReference>
<accession>A0A1H3NQL3</accession>
<keyword evidence="2" id="KW-0812">Transmembrane</keyword>
<feature type="compositionally biased region" description="Polar residues" evidence="1">
    <location>
        <begin position="184"/>
        <end position="198"/>
    </location>
</feature>
<dbReference type="Proteomes" id="UP000199286">
    <property type="component" value="Unassembled WGS sequence"/>
</dbReference>
<name>A0A1H3NQL3_9RHOB</name>
<dbReference type="InterPro" id="IPR036388">
    <property type="entry name" value="WH-like_DNA-bd_sf"/>
</dbReference>
<dbReference type="InterPro" id="IPR016032">
    <property type="entry name" value="Sig_transdc_resp-reg_C-effctor"/>
</dbReference>
<organism evidence="4 5">
    <name type="scientific">Citreimonas salinaria</name>
    <dbReference type="NCBI Taxonomy" id="321339"/>
    <lineage>
        <taxon>Bacteria</taxon>
        <taxon>Pseudomonadati</taxon>
        <taxon>Pseudomonadota</taxon>
        <taxon>Alphaproteobacteria</taxon>
        <taxon>Rhodobacterales</taxon>
        <taxon>Roseobacteraceae</taxon>
        <taxon>Citreimonas</taxon>
    </lineage>
</organism>
<dbReference type="SMART" id="SM00421">
    <property type="entry name" value="HTH_LUXR"/>
    <property type="match status" value="1"/>
</dbReference>
<dbReference type="GO" id="GO:0003677">
    <property type="term" value="F:DNA binding"/>
    <property type="evidence" value="ECO:0007669"/>
    <property type="project" value="InterPro"/>
</dbReference>
<dbReference type="EMBL" id="FNPF01000028">
    <property type="protein sequence ID" value="SDY90735.1"/>
    <property type="molecule type" value="Genomic_DNA"/>
</dbReference>
<dbReference type="InterPro" id="IPR000792">
    <property type="entry name" value="Tscrpt_reg_LuxR_C"/>
</dbReference>
<evidence type="ECO:0000313" key="4">
    <source>
        <dbReference type="EMBL" id="SDY90735.1"/>
    </source>
</evidence>
<evidence type="ECO:0000256" key="1">
    <source>
        <dbReference type="SAM" id="MobiDB-lite"/>
    </source>
</evidence>
<dbReference type="PROSITE" id="PS50043">
    <property type="entry name" value="HTH_LUXR_2"/>
    <property type="match status" value="1"/>
</dbReference>
<dbReference type="OrthoDB" id="8277135at2"/>
<evidence type="ECO:0000256" key="2">
    <source>
        <dbReference type="SAM" id="Phobius"/>
    </source>
</evidence>
<evidence type="ECO:0000313" key="5">
    <source>
        <dbReference type="Proteomes" id="UP000199286"/>
    </source>
</evidence>
<keyword evidence="5" id="KW-1185">Reference proteome</keyword>
<proteinExistence type="predicted"/>
<reference evidence="4 5" key="1">
    <citation type="submission" date="2016-10" db="EMBL/GenBank/DDBJ databases">
        <authorList>
            <person name="de Groot N.N."/>
        </authorList>
    </citation>
    <scope>NUCLEOTIDE SEQUENCE [LARGE SCALE GENOMIC DNA]</scope>
    <source>
        <strain evidence="4 5">DSM 26880</strain>
    </source>
</reference>
<keyword evidence="2" id="KW-0472">Membrane</keyword>
<dbReference type="Gene3D" id="1.10.10.10">
    <property type="entry name" value="Winged helix-like DNA-binding domain superfamily/Winged helix DNA-binding domain"/>
    <property type="match status" value="1"/>
</dbReference>
<feature type="region of interest" description="Disordered" evidence="1">
    <location>
        <begin position="166"/>
        <end position="198"/>
    </location>
</feature>
<dbReference type="Pfam" id="PF00196">
    <property type="entry name" value="GerE"/>
    <property type="match status" value="1"/>
</dbReference>
<gene>
    <name evidence="4" type="ORF">SAMN05444340_1286</name>
</gene>
<evidence type="ECO:0000259" key="3">
    <source>
        <dbReference type="PROSITE" id="PS50043"/>
    </source>
</evidence>
<dbReference type="AlphaFoldDB" id="A0A1H3NQL3"/>
<dbReference type="STRING" id="321339.SAMN05444340_1286"/>
<dbReference type="RefSeq" id="WP_089886223.1">
    <property type="nucleotide sequence ID" value="NZ_FNPF01000028.1"/>
</dbReference>
<dbReference type="SUPFAM" id="SSF46894">
    <property type="entry name" value="C-terminal effector domain of the bipartite response regulators"/>
    <property type="match status" value="1"/>
</dbReference>